<dbReference type="HAMAP" id="MF_01363">
    <property type="entry name" value="Ribosomal_bL21"/>
    <property type="match status" value="1"/>
</dbReference>
<dbReference type="EMBL" id="CP007514">
    <property type="protein sequence ID" value="AHY46815.1"/>
    <property type="molecule type" value="Genomic_DNA"/>
</dbReference>
<dbReference type="AlphaFoldDB" id="A0A023X484"/>
<dbReference type="InterPro" id="IPR018258">
    <property type="entry name" value="Ribosomal_bL21_CS"/>
</dbReference>
<dbReference type="PROSITE" id="PS01169">
    <property type="entry name" value="RIBOSOMAL_L21"/>
    <property type="match status" value="1"/>
</dbReference>
<keyword evidence="2 6" id="KW-0699">rRNA-binding</keyword>
<protein>
    <recommendedName>
        <fullName evidence="6">Large ribosomal subunit protein bL21</fullName>
    </recommendedName>
</protein>
<accession>A0A023X484</accession>
<dbReference type="GO" id="GO:0019843">
    <property type="term" value="F:rRNA binding"/>
    <property type="evidence" value="ECO:0007669"/>
    <property type="project" value="UniProtKB-UniRule"/>
</dbReference>
<comment type="function">
    <text evidence="6 7">This protein binds to 23S rRNA in the presence of protein L20.</text>
</comment>
<sequence length="96" mass="10716">MSFAIMKSGGKQYRVKKDQVLVVDRIAGEVGEAVELPTSLSAREGSLSLGGGVAKVEILEHLRGKKIHVYKYRPKKDSRKKTGHRQEQTRVKVLEV</sequence>
<evidence type="ECO:0000256" key="5">
    <source>
        <dbReference type="ARBA" id="ARBA00023274"/>
    </source>
</evidence>
<dbReference type="eggNOG" id="COG0261">
    <property type="taxonomic scope" value="Bacteria"/>
</dbReference>
<keyword evidence="5 6" id="KW-0687">Ribonucleoprotein</keyword>
<dbReference type="GO" id="GO:1990904">
    <property type="term" value="C:ribonucleoprotein complex"/>
    <property type="evidence" value="ECO:0007669"/>
    <property type="project" value="UniProtKB-KW"/>
</dbReference>
<dbReference type="Proteomes" id="UP001281130">
    <property type="component" value="Unassembled WGS sequence"/>
</dbReference>
<dbReference type="GO" id="GO:0005840">
    <property type="term" value="C:ribosome"/>
    <property type="evidence" value="ECO:0007669"/>
    <property type="project" value="UniProtKB-KW"/>
</dbReference>
<dbReference type="InterPro" id="IPR001787">
    <property type="entry name" value="Ribosomal_bL21"/>
</dbReference>
<dbReference type="STRING" id="42256.RradSPS_1532"/>
<evidence type="ECO:0000256" key="6">
    <source>
        <dbReference type="HAMAP-Rule" id="MF_01363"/>
    </source>
</evidence>
<proteinExistence type="inferred from homology"/>
<dbReference type="InterPro" id="IPR028909">
    <property type="entry name" value="bL21-like"/>
</dbReference>
<comment type="subunit">
    <text evidence="6">Part of the 50S ribosomal subunit. Contacts protein L20.</text>
</comment>
<reference evidence="9 11" key="1">
    <citation type="submission" date="2014-03" db="EMBL/GenBank/DDBJ databases">
        <title>Complete genome sequence of the Radio-Resistant Rubrobacter radiotolerans RSPS-4.</title>
        <authorList>
            <person name="Egas C.C."/>
            <person name="Barroso C.C."/>
            <person name="Froufe H.J.C."/>
            <person name="Pacheco J.J."/>
            <person name="Albuquerque L.L."/>
            <person name="da Costa M.M.S."/>
        </authorList>
    </citation>
    <scope>NUCLEOTIDE SEQUENCE [LARGE SCALE GENOMIC DNA]</scope>
    <source>
        <strain evidence="9 11">RSPS-4</strain>
    </source>
</reference>
<feature type="compositionally biased region" description="Basic residues" evidence="8">
    <location>
        <begin position="72"/>
        <end position="83"/>
    </location>
</feature>
<reference evidence="10" key="2">
    <citation type="submission" date="2023-11" db="EMBL/GenBank/DDBJ databases">
        <title>MicrobeMod: A computational toolkit for identifying prokaryotic methylation and restriction-modification with nanopore sequencing.</title>
        <authorList>
            <person name="Crits-Christoph A."/>
            <person name="Kang S.C."/>
            <person name="Lee H."/>
            <person name="Ostrov N."/>
        </authorList>
    </citation>
    <scope>NUCLEOTIDE SEQUENCE</scope>
    <source>
        <strain evidence="10">ATCC 51242</strain>
    </source>
</reference>
<dbReference type="Pfam" id="PF00829">
    <property type="entry name" value="Ribosomal_L21p"/>
    <property type="match status" value="1"/>
</dbReference>
<dbReference type="PANTHER" id="PTHR21349">
    <property type="entry name" value="50S RIBOSOMAL PROTEIN L21"/>
    <property type="match status" value="1"/>
</dbReference>
<keyword evidence="3 6" id="KW-0694">RNA-binding</keyword>
<dbReference type="RefSeq" id="WP_038681768.1">
    <property type="nucleotide sequence ID" value="NZ_CP007514.1"/>
</dbReference>
<organism evidence="9 11">
    <name type="scientific">Rubrobacter radiotolerans</name>
    <name type="common">Arthrobacter radiotolerans</name>
    <dbReference type="NCBI Taxonomy" id="42256"/>
    <lineage>
        <taxon>Bacteria</taxon>
        <taxon>Bacillati</taxon>
        <taxon>Actinomycetota</taxon>
        <taxon>Rubrobacteria</taxon>
        <taxon>Rubrobacterales</taxon>
        <taxon>Rubrobacteraceae</taxon>
        <taxon>Rubrobacter</taxon>
    </lineage>
</organism>
<evidence type="ECO:0000256" key="8">
    <source>
        <dbReference type="SAM" id="MobiDB-lite"/>
    </source>
</evidence>
<dbReference type="NCBIfam" id="TIGR00061">
    <property type="entry name" value="L21"/>
    <property type="match status" value="1"/>
</dbReference>
<feature type="region of interest" description="Disordered" evidence="8">
    <location>
        <begin position="72"/>
        <end position="96"/>
    </location>
</feature>
<dbReference type="InterPro" id="IPR036164">
    <property type="entry name" value="bL21-like_sf"/>
</dbReference>
<evidence type="ECO:0000256" key="1">
    <source>
        <dbReference type="ARBA" id="ARBA00008563"/>
    </source>
</evidence>
<dbReference type="HOGENOM" id="CLU_061463_3_2_11"/>
<evidence type="ECO:0000313" key="11">
    <source>
        <dbReference type="Proteomes" id="UP000025229"/>
    </source>
</evidence>
<evidence type="ECO:0000256" key="3">
    <source>
        <dbReference type="ARBA" id="ARBA00022884"/>
    </source>
</evidence>
<evidence type="ECO:0000256" key="4">
    <source>
        <dbReference type="ARBA" id="ARBA00022980"/>
    </source>
</evidence>
<dbReference type="GO" id="GO:0005737">
    <property type="term" value="C:cytoplasm"/>
    <property type="evidence" value="ECO:0007669"/>
    <property type="project" value="UniProtKB-ARBA"/>
</dbReference>
<keyword evidence="4 6" id="KW-0689">Ribosomal protein</keyword>
<dbReference type="EMBL" id="JAWXXX010000001">
    <property type="protein sequence ID" value="MDX5894222.1"/>
    <property type="molecule type" value="Genomic_DNA"/>
</dbReference>
<dbReference type="PANTHER" id="PTHR21349:SF0">
    <property type="entry name" value="LARGE RIBOSOMAL SUBUNIT PROTEIN BL21M"/>
    <property type="match status" value="1"/>
</dbReference>
<evidence type="ECO:0000256" key="7">
    <source>
        <dbReference type="RuleBase" id="RU000562"/>
    </source>
</evidence>
<evidence type="ECO:0000313" key="9">
    <source>
        <dbReference type="EMBL" id="AHY46815.1"/>
    </source>
</evidence>
<feature type="compositionally biased region" description="Basic and acidic residues" evidence="8">
    <location>
        <begin position="84"/>
        <end position="96"/>
    </location>
</feature>
<dbReference type="SUPFAM" id="SSF141091">
    <property type="entry name" value="L21p-like"/>
    <property type="match status" value="1"/>
</dbReference>
<keyword evidence="11" id="KW-1185">Reference proteome</keyword>
<dbReference type="GO" id="GO:0003735">
    <property type="term" value="F:structural constituent of ribosome"/>
    <property type="evidence" value="ECO:0007669"/>
    <property type="project" value="InterPro"/>
</dbReference>
<gene>
    <name evidence="6 10" type="primary">rplU</name>
    <name evidence="9" type="ORF">RradSPS_1532</name>
    <name evidence="10" type="ORF">SIL72_09290</name>
</gene>
<dbReference type="GO" id="GO:0006412">
    <property type="term" value="P:translation"/>
    <property type="evidence" value="ECO:0007669"/>
    <property type="project" value="UniProtKB-UniRule"/>
</dbReference>
<dbReference type="OrthoDB" id="9813334at2"/>
<dbReference type="KEGG" id="rrd:RradSPS_1532"/>
<evidence type="ECO:0000256" key="2">
    <source>
        <dbReference type="ARBA" id="ARBA00022730"/>
    </source>
</evidence>
<comment type="similarity">
    <text evidence="1 6 7">Belongs to the bacterial ribosomal protein bL21 family.</text>
</comment>
<evidence type="ECO:0000313" key="10">
    <source>
        <dbReference type="EMBL" id="MDX5894222.1"/>
    </source>
</evidence>
<dbReference type="Proteomes" id="UP000025229">
    <property type="component" value="Chromosome"/>
</dbReference>
<name>A0A023X484_RUBRA</name>